<dbReference type="Proteomes" id="UP000294567">
    <property type="component" value="Unassembled WGS sequence"/>
</dbReference>
<proteinExistence type="predicted"/>
<feature type="transmembrane region" description="Helical" evidence="1">
    <location>
        <begin position="233"/>
        <end position="251"/>
    </location>
</feature>
<dbReference type="EMBL" id="SMAE01000001">
    <property type="protein sequence ID" value="TCS91626.1"/>
    <property type="molecule type" value="Genomic_DNA"/>
</dbReference>
<feature type="transmembrane region" description="Helical" evidence="1">
    <location>
        <begin position="136"/>
        <end position="158"/>
    </location>
</feature>
<accession>A0A4R3KZ84</accession>
<reference evidence="2 3" key="1">
    <citation type="submission" date="2019-03" db="EMBL/GenBank/DDBJ databases">
        <title>Genomic Encyclopedia of Type Strains, Phase IV (KMG-IV): sequencing the most valuable type-strain genomes for metagenomic binning, comparative biology and taxonomic classification.</title>
        <authorList>
            <person name="Goeker M."/>
        </authorList>
    </citation>
    <scope>NUCLEOTIDE SEQUENCE [LARGE SCALE GENOMIC DNA]</scope>
    <source>
        <strain evidence="2 3">DSM 26752</strain>
    </source>
</reference>
<dbReference type="RefSeq" id="WP_132025388.1">
    <property type="nucleotide sequence ID" value="NZ_CP068564.1"/>
</dbReference>
<feature type="transmembrane region" description="Helical" evidence="1">
    <location>
        <begin position="108"/>
        <end position="130"/>
    </location>
</feature>
<gene>
    <name evidence="2" type="ORF">EDD65_101129</name>
</gene>
<sequence>MSDIVLWVMVIFSIIGGIDKLLNNKYGLGRKFEEGFEAMGGLVLSMIGIISLAPAIAQFLMPILSYLSKITHADPSVFTSSILAIDMGGYAISVGVAKDQNIAKFTGLILSSMMGATVSFTIPIAINMIAEEDFAYFAKGILAGIITIPIGMLIGGIAMKLEYKYIFINLIPVVVLAIIIAIGLVKFQQKMIRVFVIIGKIIIAISTIGLLISILGFIFNIKLISNMMLFEEGLTIIGKIVVILSGAYPFFHFIYKIMNKPLNNISKKLGINEFSCLGIITSLANCVPMIGIYDKMDNKGKVMNAAFAVSGAFTFGGQLGYITTISKDMIIPFILAKLSAGISSIVLANQLVVSEEKL</sequence>
<dbReference type="InterPro" id="IPR007441">
    <property type="entry name" value="EutH"/>
</dbReference>
<protein>
    <submittedName>
        <fullName evidence="2">Ethanolamine transporter</fullName>
    </submittedName>
</protein>
<dbReference type="AlphaFoldDB" id="A0A4R3KZ84"/>
<dbReference type="GO" id="GO:0034228">
    <property type="term" value="F:ethanolamine transmembrane transporter activity"/>
    <property type="evidence" value="ECO:0007669"/>
    <property type="project" value="InterPro"/>
</dbReference>
<feature type="transmembrane region" description="Helical" evidence="1">
    <location>
        <begin position="6"/>
        <end position="22"/>
    </location>
</feature>
<dbReference type="GO" id="GO:0005886">
    <property type="term" value="C:plasma membrane"/>
    <property type="evidence" value="ECO:0007669"/>
    <property type="project" value="TreeGrafter"/>
</dbReference>
<dbReference type="Pfam" id="PF04346">
    <property type="entry name" value="EutH"/>
    <property type="match status" value="1"/>
</dbReference>
<keyword evidence="1" id="KW-0812">Transmembrane</keyword>
<feature type="transmembrane region" description="Helical" evidence="1">
    <location>
        <begin position="165"/>
        <end position="185"/>
    </location>
</feature>
<comment type="caution">
    <text evidence="2">The sequence shown here is derived from an EMBL/GenBank/DDBJ whole genome shotgun (WGS) entry which is preliminary data.</text>
</comment>
<keyword evidence="1" id="KW-1133">Transmembrane helix</keyword>
<name>A0A4R3KZ84_9FIRM</name>
<feature type="transmembrane region" description="Helical" evidence="1">
    <location>
        <begin position="76"/>
        <end position="96"/>
    </location>
</feature>
<organism evidence="2 3">
    <name type="scientific">Keratinibaculum paraultunense</name>
    <dbReference type="NCBI Taxonomy" id="1278232"/>
    <lineage>
        <taxon>Bacteria</taxon>
        <taxon>Bacillati</taxon>
        <taxon>Bacillota</taxon>
        <taxon>Tissierellia</taxon>
        <taxon>Tissierellales</taxon>
        <taxon>Tepidimicrobiaceae</taxon>
        <taxon>Keratinibaculum</taxon>
    </lineage>
</organism>
<dbReference type="PIRSF" id="PIRSF019466">
    <property type="entry name" value="EutH"/>
    <property type="match status" value="1"/>
</dbReference>
<dbReference type="PANTHER" id="PTHR40089:SF1">
    <property type="entry name" value="ETHANOLAMINE PERMEASE EUTH-RELATED"/>
    <property type="match status" value="1"/>
</dbReference>
<dbReference type="PANTHER" id="PTHR40089">
    <property type="entry name" value="ETHANOLAMINE UTILIZATION PROTEIN EUTH"/>
    <property type="match status" value="1"/>
</dbReference>
<evidence type="ECO:0000313" key="3">
    <source>
        <dbReference type="Proteomes" id="UP000294567"/>
    </source>
</evidence>
<evidence type="ECO:0000313" key="2">
    <source>
        <dbReference type="EMBL" id="TCS91626.1"/>
    </source>
</evidence>
<keyword evidence="1" id="KW-0472">Membrane</keyword>
<keyword evidence="3" id="KW-1185">Reference proteome</keyword>
<dbReference type="NCBIfam" id="NF011667">
    <property type="entry name" value="PRK15086.1-3"/>
    <property type="match status" value="1"/>
</dbReference>
<feature type="transmembrane region" description="Helical" evidence="1">
    <location>
        <begin position="305"/>
        <end position="323"/>
    </location>
</feature>
<feature type="transmembrane region" description="Helical" evidence="1">
    <location>
        <begin position="271"/>
        <end position="293"/>
    </location>
</feature>
<evidence type="ECO:0000256" key="1">
    <source>
        <dbReference type="SAM" id="Phobius"/>
    </source>
</evidence>
<feature type="transmembrane region" description="Helical" evidence="1">
    <location>
        <begin position="329"/>
        <end position="353"/>
    </location>
</feature>
<feature type="transmembrane region" description="Helical" evidence="1">
    <location>
        <begin position="42"/>
        <end position="64"/>
    </location>
</feature>
<feature type="transmembrane region" description="Helical" evidence="1">
    <location>
        <begin position="191"/>
        <end position="221"/>
    </location>
</feature>
<dbReference type="OrthoDB" id="9778282at2"/>